<keyword evidence="2" id="KW-1185">Reference proteome</keyword>
<sequence length="88" mass="9080">MKPVPASVARLVAALVPVLALVARSVVVSLRAVRLVWGARLAAGWVARRRWRARQVSVPVPVAASALALAARLVAGSGLAVDWPVAAA</sequence>
<dbReference type="AlphaFoldDB" id="A0A7I7QAF9"/>
<name>A0A7I7QAF9_9MYCO</name>
<dbReference type="KEGG" id="msto:MSTO_33460"/>
<organism evidence="1 2">
    <name type="scientific">Mycobacterium stomatepiae</name>
    <dbReference type="NCBI Taxonomy" id="470076"/>
    <lineage>
        <taxon>Bacteria</taxon>
        <taxon>Bacillati</taxon>
        <taxon>Actinomycetota</taxon>
        <taxon>Actinomycetes</taxon>
        <taxon>Mycobacteriales</taxon>
        <taxon>Mycobacteriaceae</taxon>
        <taxon>Mycobacterium</taxon>
        <taxon>Mycobacterium simiae complex</taxon>
    </lineage>
</organism>
<dbReference type="Proteomes" id="UP000467130">
    <property type="component" value="Chromosome"/>
</dbReference>
<proteinExistence type="predicted"/>
<evidence type="ECO:0000313" key="1">
    <source>
        <dbReference type="EMBL" id="BBY23141.1"/>
    </source>
</evidence>
<dbReference type="EMBL" id="AP022587">
    <property type="protein sequence ID" value="BBY23141.1"/>
    <property type="molecule type" value="Genomic_DNA"/>
</dbReference>
<reference evidence="1 2" key="1">
    <citation type="journal article" date="2019" name="Emerg. Microbes Infect.">
        <title>Comprehensive subspecies identification of 175 nontuberculous mycobacteria species based on 7547 genomic profiles.</title>
        <authorList>
            <person name="Matsumoto Y."/>
            <person name="Kinjo T."/>
            <person name="Motooka D."/>
            <person name="Nabeya D."/>
            <person name="Jung N."/>
            <person name="Uechi K."/>
            <person name="Horii T."/>
            <person name="Iida T."/>
            <person name="Fujita J."/>
            <person name="Nakamura S."/>
        </authorList>
    </citation>
    <scope>NUCLEOTIDE SEQUENCE [LARGE SCALE GENOMIC DNA]</scope>
    <source>
        <strain evidence="1 2">JCM 17783</strain>
    </source>
</reference>
<evidence type="ECO:0000313" key="2">
    <source>
        <dbReference type="Proteomes" id="UP000467130"/>
    </source>
</evidence>
<accession>A0A7I7QAF9</accession>
<gene>
    <name evidence="1" type="ORF">MSTO_33460</name>
</gene>
<protein>
    <submittedName>
        <fullName evidence="1">Uncharacterized protein</fullName>
    </submittedName>
</protein>